<reference evidence="3" key="1">
    <citation type="submission" date="2013-11" db="EMBL/GenBank/DDBJ databases">
        <title>Genome sequence of the fusiform rust pathogen reveals effectors for host alternation and coevolution with pine.</title>
        <authorList>
            <consortium name="DOE Joint Genome Institute"/>
            <person name="Smith K."/>
            <person name="Pendleton A."/>
            <person name="Kubisiak T."/>
            <person name="Anderson C."/>
            <person name="Salamov A."/>
            <person name="Aerts A."/>
            <person name="Riley R."/>
            <person name="Clum A."/>
            <person name="Lindquist E."/>
            <person name="Ence D."/>
            <person name="Campbell M."/>
            <person name="Kronenberg Z."/>
            <person name="Feau N."/>
            <person name="Dhillon B."/>
            <person name="Hamelin R."/>
            <person name="Burleigh J."/>
            <person name="Smith J."/>
            <person name="Yandell M."/>
            <person name="Nelson C."/>
            <person name="Grigoriev I."/>
            <person name="Davis J."/>
        </authorList>
    </citation>
    <scope>NUCLEOTIDE SEQUENCE</scope>
    <source>
        <strain evidence="3">G11</strain>
    </source>
</reference>
<feature type="domain" description="Transcription factor TFIID subunit 8 C-terminal" evidence="2">
    <location>
        <begin position="168"/>
        <end position="190"/>
    </location>
</feature>
<comment type="caution">
    <text evidence="3">The sequence shown here is derived from an EMBL/GenBank/DDBJ whole genome shotgun (WGS) entry which is preliminary data.</text>
</comment>
<organism evidence="3 4">
    <name type="scientific">Cronartium quercuum f. sp. fusiforme G11</name>
    <dbReference type="NCBI Taxonomy" id="708437"/>
    <lineage>
        <taxon>Eukaryota</taxon>
        <taxon>Fungi</taxon>
        <taxon>Dikarya</taxon>
        <taxon>Basidiomycota</taxon>
        <taxon>Pucciniomycotina</taxon>
        <taxon>Pucciniomycetes</taxon>
        <taxon>Pucciniales</taxon>
        <taxon>Coleosporiaceae</taxon>
        <taxon>Cronartium</taxon>
    </lineage>
</organism>
<evidence type="ECO:0000313" key="3">
    <source>
        <dbReference type="EMBL" id="KAG0148162.1"/>
    </source>
</evidence>
<dbReference type="AlphaFoldDB" id="A0A9P6TDA3"/>
<dbReference type="InterPro" id="IPR019473">
    <property type="entry name" value="TFIID_su8_C"/>
</dbReference>
<evidence type="ECO:0000313" key="4">
    <source>
        <dbReference type="Proteomes" id="UP000886653"/>
    </source>
</evidence>
<protein>
    <recommendedName>
        <fullName evidence="2">Transcription factor TFIID subunit 8 C-terminal domain-containing protein</fullName>
    </recommendedName>
</protein>
<evidence type="ECO:0000256" key="1">
    <source>
        <dbReference type="SAM" id="MobiDB-lite"/>
    </source>
</evidence>
<evidence type="ECO:0000259" key="2">
    <source>
        <dbReference type="Pfam" id="PF10406"/>
    </source>
</evidence>
<dbReference type="CDD" id="cd00076">
    <property type="entry name" value="HFD_SF"/>
    <property type="match status" value="1"/>
</dbReference>
<name>A0A9P6TDA3_9BASI</name>
<dbReference type="OrthoDB" id="2193813at2759"/>
<dbReference type="Proteomes" id="UP000886653">
    <property type="component" value="Unassembled WGS sequence"/>
</dbReference>
<dbReference type="Gene3D" id="1.10.20.10">
    <property type="entry name" value="Histone, subunit A"/>
    <property type="match status" value="1"/>
</dbReference>
<feature type="region of interest" description="Disordered" evidence="1">
    <location>
        <begin position="120"/>
        <end position="153"/>
    </location>
</feature>
<keyword evidence="4" id="KW-1185">Reference proteome</keyword>
<accession>A0A9P6TDA3</accession>
<dbReference type="InterPro" id="IPR009072">
    <property type="entry name" value="Histone-fold"/>
</dbReference>
<dbReference type="EMBL" id="MU167240">
    <property type="protein sequence ID" value="KAG0148162.1"/>
    <property type="molecule type" value="Genomic_DNA"/>
</dbReference>
<proteinExistence type="predicted"/>
<dbReference type="Pfam" id="PF10406">
    <property type="entry name" value="TAF8_C"/>
    <property type="match status" value="1"/>
</dbReference>
<dbReference type="GO" id="GO:0046982">
    <property type="term" value="F:protein heterodimerization activity"/>
    <property type="evidence" value="ECO:0007669"/>
    <property type="project" value="InterPro"/>
</dbReference>
<sequence length="320" mass="35157">MPSPEVRMTDATARFALLRLISIQLNAVGFTHVQDKSLLEDIEGLLDGLIEGLVRLAYELAQHTRRSRPNIRDMLGACADQGIELGHLLSMLSQTLPYTSVPDESRLNVLSEDLNFELPIAPATTPHDPTLGFLSSDSESDNEQEKTNAISPSNVRKKLNPELIGSLPHLPALPAKHTWRETYVKPAPVTVIPPSHVSQSIPVATTSGPSSIPQAAPRVYPFEASPEDPNIPSCLHSLNRRILDTRLVERSLQNLMERTSATTSAPSPRRLSTSGASLGETLVSKHAAKIQIPIINFEKDWYGSKNERTKRMRTDSSSRA</sequence>
<gene>
    <name evidence="3" type="ORF">CROQUDRAFT_714720</name>
</gene>